<evidence type="ECO:0000313" key="4">
    <source>
        <dbReference type="Proteomes" id="UP000182054"/>
    </source>
</evidence>
<name>A0A1I0TFA8_9NOCA</name>
<accession>A0A1I0TFA8</accession>
<sequence>MDELSPGPVRAWGTPPALIVVLALGGLALLVAAMMTTGDTPGQVLIGLAALCALGLAGVGLRRRPQLSLTDDALHVKGLRGVRTYRRGDVDTIRLVPYPRLGRRVPMIEMDLREPDASERLVILGRWDLGTDPRTVFDELDDAGWVPEGFSYR</sequence>
<dbReference type="GeneID" id="85485784"/>
<reference evidence="3 4" key="1">
    <citation type="submission" date="2016-10" db="EMBL/GenBank/DDBJ databases">
        <authorList>
            <person name="de Groot N.N."/>
        </authorList>
    </citation>
    <scope>NUCLEOTIDE SEQUENCE [LARGE SCALE GENOMIC DNA]</scope>
    <source>
        <strain evidence="3 4">DSM 44908</strain>
    </source>
</reference>
<keyword evidence="1" id="KW-1133">Transmembrane helix</keyword>
<evidence type="ECO:0000256" key="1">
    <source>
        <dbReference type="SAM" id="Phobius"/>
    </source>
</evidence>
<feature type="transmembrane region" description="Helical" evidence="1">
    <location>
        <begin position="12"/>
        <end position="36"/>
    </location>
</feature>
<evidence type="ECO:0000313" key="3">
    <source>
        <dbReference type="EMBL" id="SFA50488.1"/>
    </source>
</evidence>
<keyword evidence="1" id="KW-0472">Membrane</keyword>
<protein>
    <submittedName>
        <fullName evidence="3">PH domain-containing protein</fullName>
    </submittedName>
</protein>
<organism evidence="3 4">
    <name type="scientific">Rhodococcoides kroppenstedtii</name>
    <dbReference type="NCBI Taxonomy" id="293050"/>
    <lineage>
        <taxon>Bacteria</taxon>
        <taxon>Bacillati</taxon>
        <taxon>Actinomycetota</taxon>
        <taxon>Actinomycetes</taxon>
        <taxon>Mycobacteriales</taxon>
        <taxon>Nocardiaceae</taxon>
        <taxon>Rhodococcoides</taxon>
    </lineage>
</organism>
<dbReference type="EMBL" id="FOJN01000006">
    <property type="protein sequence ID" value="SFA50488.1"/>
    <property type="molecule type" value="Genomic_DNA"/>
</dbReference>
<gene>
    <name evidence="3" type="ORF">SAMN05444374_10664</name>
</gene>
<dbReference type="InterPro" id="IPR019692">
    <property type="entry name" value="CFP-6_PH"/>
</dbReference>
<keyword evidence="1" id="KW-0812">Transmembrane</keyword>
<evidence type="ECO:0000259" key="2">
    <source>
        <dbReference type="Pfam" id="PF10756"/>
    </source>
</evidence>
<dbReference type="Proteomes" id="UP000182054">
    <property type="component" value="Unassembled WGS sequence"/>
</dbReference>
<dbReference type="AlphaFoldDB" id="A0A1I0TFA8"/>
<dbReference type="RefSeq" id="WP_244516469.1">
    <property type="nucleotide sequence ID" value="NZ_FOJN01000006.1"/>
</dbReference>
<feature type="domain" description="Low molecular weight protein antigen 6 PH" evidence="2">
    <location>
        <begin position="64"/>
        <end position="143"/>
    </location>
</feature>
<proteinExistence type="predicted"/>
<feature type="transmembrane region" description="Helical" evidence="1">
    <location>
        <begin position="42"/>
        <end position="61"/>
    </location>
</feature>
<dbReference type="Pfam" id="PF10756">
    <property type="entry name" value="bPH_6"/>
    <property type="match status" value="1"/>
</dbReference>